<name>L0G005_ECHVK</name>
<dbReference type="OrthoDB" id="1523346at2"/>
<dbReference type="PANTHER" id="PTHR35580:SF1">
    <property type="entry name" value="PHYTASE-LIKE DOMAIN-CONTAINING PROTEIN"/>
    <property type="match status" value="1"/>
</dbReference>
<dbReference type="Pfam" id="PF18962">
    <property type="entry name" value="Por_Secre_tail"/>
    <property type="match status" value="1"/>
</dbReference>
<sequence length="652" mass="71935">MCKRLYVSFFIIVLFLGSWESVAQIPEVDWVKTFGGSEYEILWETRVDHQGNIINVGLFHDTVDFDPGPGLDIKIAPVDVSNMFVQKLDQEGNLIWVKTLSSPKLVTSLLLTILSDNSMVISGVFSHDSLDFDPSPNSSYYVEGIPSLNSPYILKLDSHGNFVWAGVHTGQSIAISSMVSDSFDNIYTVGFFRQPFDANPDPSVYDTITPHTPGKSDFYIQKLNSDGQQLWIRSIKGSEDLLSNGITLNHNQEPVVVGSLKGTADFDPGTGVANVSAGGSNFSGFVLQLTPEGVYKRVTLIEATSNSFCKIADVKTDGANNIYLAGSYKGSNVDFDPGPAVQRPSADQGWFIEKLDSNGALDWSHAYRCDLSGEQYRAVDLVVDDQRNVYVEGYFDDGDLELEPGKPDGIILGHKSARDMFLAKHNSTGELTWAHGFGSNGNDRILSMDRTAEGLIYISGYYSGNINFNPYDPAKVTLNRRRYDCFILKFKSCPILPAQITLDTASAVFAWDYSEALPGSYNFSWYNCDGDSLIPGEADTTFSPTQNGNYALIIEGEGCIDTSDCFSVQNVSVQENNFLHGIEVFPNPTENILYIKGIRGRTVHLSVVDIMGRKMMEAYDQDYLDLGKVKSGTYLVLINIDGLITVKKVVRN</sequence>
<keyword evidence="3" id="KW-1185">Reference proteome</keyword>
<feature type="domain" description="Secretion system C-terminal sorting" evidence="1">
    <location>
        <begin position="584"/>
        <end position="650"/>
    </location>
</feature>
<dbReference type="HOGENOM" id="CLU_420775_0_0_10"/>
<proteinExistence type="predicted"/>
<dbReference type="STRING" id="926556.Echvi_1956"/>
<dbReference type="InterPro" id="IPR026444">
    <property type="entry name" value="Secre_tail"/>
</dbReference>
<dbReference type="PANTHER" id="PTHR35580">
    <property type="entry name" value="CELL SURFACE GLYCOPROTEIN (S-LAYER PROTEIN)-LIKE PROTEIN"/>
    <property type="match status" value="1"/>
</dbReference>
<evidence type="ECO:0000259" key="1">
    <source>
        <dbReference type="Pfam" id="PF18962"/>
    </source>
</evidence>
<dbReference type="Proteomes" id="UP000010796">
    <property type="component" value="Chromosome"/>
</dbReference>
<dbReference type="eggNOG" id="COG1520">
    <property type="taxonomic scope" value="Bacteria"/>
</dbReference>
<dbReference type="EMBL" id="CP003346">
    <property type="protein sequence ID" value="AGA78210.1"/>
    <property type="molecule type" value="Genomic_DNA"/>
</dbReference>
<dbReference type="NCBIfam" id="TIGR04183">
    <property type="entry name" value="Por_Secre_tail"/>
    <property type="match status" value="1"/>
</dbReference>
<reference evidence="3" key="1">
    <citation type="submission" date="2012-02" db="EMBL/GenBank/DDBJ databases">
        <title>The complete genome of Echinicola vietnamensis DSM 17526.</title>
        <authorList>
            <person name="Lucas S."/>
            <person name="Copeland A."/>
            <person name="Lapidus A."/>
            <person name="Glavina del Rio T."/>
            <person name="Dalin E."/>
            <person name="Tice H."/>
            <person name="Bruce D."/>
            <person name="Goodwin L."/>
            <person name="Pitluck S."/>
            <person name="Peters L."/>
            <person name="Ovchinnikova G."/>
            <person name="Teshima H."/>
            <person name="Kyrpides N."/>
            <person name="Mavromatis K."/>
            <person name="Ivanova N."/>
            <person name="Brettin T."/>
            <person name="Detter J.C."/>
            <person name="Han C."/>
            <person name="Larimer F."/>
            <person name="Land M."/>
            <person name="Hauser L."/>
            <person name="Markowitz V."/>
            <person name="Cheng J.-F."/>
            <person name="Hugenholtz P."/>
            <person name="Woyke T."/>
            <person name="Wu D."/>
            <person name="Brambilla E."/>
            <person name="Klenk H.-P."/>
            <person name="Eisen J.A."/>
        </authorList>
    </citation>
    <scope>NUCLEOTIDE SEQUENCE [LARGE SCALE GENOMIC DNA]</scope>
    <source>
        <strain evidence="3">DSM 17526 / LMG 23754 / KMM 6221</strain>
    </source>
</reference>
<organism evidence="2 3">
    <name type="scientific">Echinicola vietnamensis (strain DSM 17526 / LMG 23754 / KMM 6221)</name>
    <dbReference type="NCBI Taxonomy" id="926556"/>
    <lineage>
        <taxon>Bacteria</taxon>
        <taxon>Pseudomonadati</taxon>
        <taxon>Bacteroidota</taxon>
        <taxon>Cytophagia</taxon>
        <taxon>Cytophagales</taxon>
        <taxon>Cyclobacteriaceae</taxon>
        <taxon>Echinicola</taxon>
    </lineage>
</organism>
<dbReference type="KEGG" id="evi:Echvi_1956"/>
<dbReference type="AlphaFoldDB" id="L0G005"/>
<dbReference type="InterPro" id="IPR052918">
    <property type="entry name" value="Motility_Chemotaxis_Reg"/>
</dbReference>
<evidence type="ECO:0000313" key="3">
    <source>
        <dbReference type="Proteomes" id="UP000010796"/>
    </source>
</evidence>
<accession>L0G005</accession>
<protein>
    <recommendedName>
        <fullName evidence="1">Secretion system C-terminal sorting domain-containing protein</fullName>
    </recommendedName>
</protein>
<dbReference type="RefSeq" id="WP_015265771.1">
    <property type="nucleotide sequence ID" value="NC_019904.1"/>
</dbReference>
<evidence type="ECO:0000313" key="2">
    <source>
        <dbReference type="EMBL" id="AGA78210.1"/>
    </source>
</evidence>
<gene>
    <name evidence="2" type="ordered locus">Echvi_1956</name>
</gene>